<gene>
    <name evidence="1" type="ORF">BCL32_0315</name>
</gene>
<evidence type="ECO:0000313" key="2">
    <source>
        <dbReference type="Proteomes" id="UP000319824"/>
    </source>
</evidence>
<reference evidence="1 2" key="1">
    <citation type="submission" date="2019-06" db="EMBL/GenBank/DDBJ databases">
        <title>Pac Bio to generate improved reference genome sequences for organisms with transposon mutant libraries (support for FEBA project).</title>
        <authorList>
            <person name="Blow M."/>
        </authorList>
    </citation>
    <scope>NUCLEOTIDE SEQUENCE [LARGE SCALE GENOMIC DNA]</scope>
    <source>
        <strain evidence="1 2">USDA 1844</strain>
    </source>
</reference>
<dbReference type="EMBL" id="VISO01000001">
    <property type="protein sequence ID" value="TVZ74966.1"/>
    <property type="molecule type" value="Genomic_DNA"/>
</dbReference>
<organism evidence="1 2">
    <name type="scientific">Rhizobium mongolense USDA 1844</name>
    <dbReference type="NCBI Taxonomy" id="1079460"/>
    <lineage>
        <taxon>Bacteria</taxon>
        <taxon>Pseudomonadati</taxon>
        <taxon>Pseudomonadota</taxon>
        <taxon>Alphaproteobacteria</taxon>
        <taxon>Hyphomicrobiales</taxon>
        <taxon>Rhizobiaceae</taxon>
        <taxon>Rhizobium/Agrobacterium group</taxon>
        <taxon>Rhizobium</taxon>
    </lineage>
</organism>
<dbReference type="AlphaFoldDB" id="A0A559TK78"/>
<proteinExistence type="predicted"/>
<evidence type="ECO:0000313" key="1">
    <source>
        <dbReference type="EMBL" id="TVZ74966.1"/>
    </source>
</evidence>
<accession>A0A559TK78</accession>
<protein>
    <submittedName>
        <fullName evidence="1">Uncharacterized protein</fullName>
    </submittedName>
</protein>
<comment type="caution">
    <text evidence="1">The sequence shown here is derived from an EMBL/GenBank/DDBJ whole genome shotgun (WGS) entry which is preliminary data.</text>
</comment>
<name>A0A559TK78_9HYPH</name>
<dbReference type="Proteomes" id="UP000319824">
    <property type="component" value="Unassembled WGS sequence"/>
</dbReference>
<sequence length="98" mass="10158">MLSPGHLVERIEGEAFGLPRPCLADEFVRGEALKGLESAAEVVGGDKVGKMLAELFVVVVVAAPDGGVLGGPGSSFRPGRWSMEALPWLSAGIASARR</sequence>